<evidence type="ECO:0000256" key="2">
    <source>
        <dbReference type="ARBA" id="ARBA00023315"/>
    </source>
</evidence>
<feature type="domain" description="N-acetyltransferase" evidence="3">
    <location>
        <begin position="4"/>
        <end position="163"/>
    </location>
</feature>
<dbReference type="InterPro" id="IPR016181">
    <property type="entry name" value="Acyl_CoA_acyltransferase"/>
</dbReference>
<accession>A0A919UNY8</accession>
<organism evidence="4 5">
    <name type="scientific">Acrocarpospora phusangensis</name>
    <dbReference type="NCBI Taxonomy" id="1070424"/>
    <lineage>
        <taxon>Bacteria</taxon>
        <taxon>Bacillati</taxon>
        <taxon>Actinomycetota</taxon>
        <taxon>Actinomycetes</taxon>
        <taxon>Streptosporangiales</taxon>
        <taxon>Streptosporangiaceae</taxon>
        <taxon>Acrocarpospora</taxon>
    </lineage>
</organism>
<keyword evidence="1" id="KW-0808">Transferase</keyword>
<dbReference type="CDD" id="cd04301">
    <property type="entry name" value="NAT_SF"/>
    <property type="match status" value="2"/>
</dbReference>
<name>A0A919UNY8_9ACTN</name>
<dbReference type="Pfam" id="PF00583">
    <property type="entry name" value="Acetyltransf_1"/>
    <property type="match status" value="2"/>
</dbReference>
<keyword evidence="5" id="KW-1185">Reference proteome</keyword>
<dbReference type="GO" id="GO:0016747">
    <property type="term" value="F:acyltransferase activity, transferring groups other than amino-acyl groups"/>
    <property type="evidence" value="ECO:0007669"/>
    <property type="project" value="InterPro"/>
</dbReference>
<dbReference type="Gene3D" id="3.40.630.30">
    <property type="match status" value="1"/>
</dbReference>
<dbReference type="PROSITE" id="PS51186">
    <property type="entry name" value="GNAT"/>
    <property type="match status" value="2"/>
</dbReference>
<keyword evidence="2" id="KW-0012">Acyltransferase</keyword>
<evidence type="ECO:0000313" key="5">
    <source>
        <dbReference type="Proteomes" id="UP000640052"/>
    </source>
</evidence>
<dbReference type="AlphaFoldDB" id="A0A919UNY8"/>
<evidence type="ECO:0000256" key="1">
    <source>
        <dbReference type="ARBA" id="ARBA00022679"/>
    </source>
</evidence>
<reference evidence="4" key="1">
    <citation type="submission" date="2021-01" db="EMBL/GenBank/DDBJ databases">
        <title>Whole genome shotgun sequence of Acrocarpospora phusangensis NBRC 108782.</title>
        <authorList>
            <person name="Komaki H."/>
            <person name="Tamura T."/>
        </authorList>
    </citation>
    <scope>NUCLEOTIDE SEQUENCE</scope>
    <source>
        <strain evidence="4">NBRC 108782</strain>
    </source>
</reference>
<dbReference type="InterPro" id="IPR000182">
    <property type="entry name" value="GNAT_dom"/>
</dbReference>
<feature type="domain" description="N-acetyltransferase" evidence="3">
    <location>
        <begin position="167"/>
        <end position="310"/>
    </location>
</feature>
<gene>
    <name evidence="4" type="ORF">Aph01nite_66790</name>
</gene>
<dbReference type="PANTHER" id="PTHR43877">
    <property type="entry name" value="AMINOALKYLPHOSPHONATE N-ACETYLTRANSFERASE-RELATED-RELATED"/>
    <property type="match status" value="1"/>
</dbReference>
<proteinExistence type="predicted"/>
<sequence length="310" mass="33472">MENLHVRPCRIEDAAAVADLINVVLEAGGAHGGHVAAEVEDALNNEVKDLVADTRVVIDAEGRLVAVALVPHPPEGGDRIELIGGVHPDRRGSGIGRELLTWQFDRAAAHHAKVAPDMEWSAQVAVGADDTSAIRLFDRFGLTVGRYFLQMTAPTASPQVVTPADGVRIAPYHHDQEREVHAVHMAAFRELWGHQERGFEPWAALTVRSEAFLPELSRLAFSDNTIIGYVLTYASLPGKLYIGQVGTSGSWRRRGIASALLSDILSAAHQAGYTHATLDTDADNPTGASGIYTKVGFATNQRVVIYHKSI</sequence>
<comment type="caution">
    <text evidence="4">The sequence shown here is derived from an EMBL/GenBank/DDBJ whole genome shotgun (WGS) entry which is preliminary data.</text>
</comment>
<dbReference type="EMBL" id="BOOA01000079">
    <property type="protein sequence ID" value="GIH28369.1"/>
    <property type="molecule type" value="Genomic_DNA"/>
</dbReference>
<evidence type="ECO:0000259" key="3">
    <source>
        <dbReference type="PROSITE" id="PS51186"/>
    </source>
</evidence>
<dbReference type="SUPFAM" id="SSF55729">
    <property type="entry name" value="Acyl-CoA N-acyltransferases (Nat)"/>
    <property type="match status" value="2"/>
</dbReference>
<dbReference type="RefSeq" id="WP_204044985.1">
    <property type="nucleotide sequence ID" value="NZ_BOOA01000079.1"/>
</dbReference>
<dbReference type="Proteomes" id="UP000640052">
    <property type="component" value="Unassembled WGS sequence"/>
</dbReference>
<evidence type="ECO:0000313" key="4">
    <source>
        <dbReference type="EMBL" id="GIH28369.1"/>
    </source>
</evidence>
<dbReference type="InterPro" id="IPR050832">
    <property type="entry name" value="Bact_Acetyltransf"/>
</dbReference>
<protein>
    <recommendedName>
        <fullName evidence="3">N-acetyltransferase domain-containing protein</fullName>
    </recommendedName>
</protein>